<organism evidence="7 8">
    <name type="scientific">Marvinbryantia formatexigens DSM 14469</name>
    <dbReference type="NCBI Taxonomy" id="478749"/>
    <lineage>
        <taxon>Bacteria</taxon>
        <taxon>Bacillati</taxon>
        <taxon>Bacillota</taxon>
        <taxon>Clostridia</taxon>
        <taxon>Lachnospirales</taxon>
        <taxon>Lachnospiraceae</taxon>
        <taxon>Marvinbryantia</taxon>
    </lineage>
</organism>
<accession>C6LH71</accession>
<dbReference type="EMBL" id="ACCL02000013">
    <property type="protein sequence ID" value="EET60130.1"/>
    <property type="molecule type" value="Genomic_DNA"/>
</dbReference>
<dbReference type="GO" id="GO:0008870">
    <property type="term" value="F:galactoside O-acetyltransferase activity"/>
    <property type="evidence" value="ECO:0007669"/>
    <property type="project" value="TreeGrafter"/>
</dbReference>
<dbReference type="InterPro" id="IPR039369">
    <property type="entry name" value="LacA-like"/>
</dbReference>
<dbReference type="PROSITE" id="PS00101">
    <property type="entry name" value="HEXAPEP_TRANSFERASES"/>
    <property type="match status" value="1"/>
</dbReference>
<evidence type="ECO:0000256" key="5">
    <source>
        <dbReference type="RuleBase" id="RU367021"/>
    </source>
</evidence>
<name>C6LH71_9FIRM</name>
<dbReference type="Proteomes" id="UP000005561">
    <property type="component" value="Unassembled WGS sequence"/>
</dbReference>
<evidence type="ECO:0000256" key="4">
    <source>
        <dbReference type="ARBA" id="ARBA00023315"/>
    </source>
</evidence>
<dbReference type="InterPro" id="IPR024688">
    <property type="entry name" value="Mac_dom"/>
</dbReference>
<dbReference type="SUPFAM" id="SSF51161">
    <property type="entry name" value="Trimeric LpxA-like enzymes"/>
    <property type="match status" value="1"/>
</dbReference>
<sequence>MYNININPGRNTAMTNRERKEKGLVYCYDDPSLLGDQHIYQDKMVEYNRTLPTETEKRRQLLPLIFAEIGQDCTVETPLNANWGCRHVHLGNGVYLNSNVTFVDDEHIYIGDNCLIAPNVVFCTSGHPVLPVLREHHYVYNLPIHVGRNVWIGSGAQIMPGITIGDNSVIGAGSVVTGDIPANTVAYGVPCRVIRSIGKKDETYYYKDRKLDVWE</sequence>
<dbReference type="InterPro" id="IPR011004">
    <property type="entry name" value="Trimer_LpxA-like_sf"/>
</dbReference>
<comment type="caution">
    <text evidence="7">The sequence shown here is derived from an EMBL/GenBank/DDBJ whole genome shotgun (WGS) entry which is preliminary data.</text>
</comment>
<evidence type="ECO:0000256" key="1">
    <source>
        <dbReference type="ARBA" id="ARBA00007274"/>
    </source>
</evidence>
<dbReference type="PANTHER" id="PTHR43017:SF1">
    <property type="entry name" value="ACETYLTRANSFERASE YJL218W-RELATED"/>
    <property type="match status" value="1"/>
</dbReference>
<evidence type="ECO:0000313" key="8">
    <source>
        <dbReference type="Proteomes" id="UP000005561"/>
    </source>
</evidence>
<keyword evidence="4 5" id="KW-0012">Acyltransferase</keyword>
<dbReference type="InterPro" id="IPR001451">
    <property type="entry name" value="Hexapep"/>
</dbReference>
<dbReference type="AlphaFoldDB" id="C6LH71"/>
<dbReference type="CDD" id="cd03357">
    <property type="entry name" value="LbH_MAT_GAT"/>
    <property type="match status" value="1"/>
</dbReference>
<dbReference type="InterPro" id="IPR018357">
    <property type="entry name" value="Hexapep_transf_CS"/>
</dbReference>
<dbReference type="STRING" id="168384.SAMN05660368_02750"/>
<keyword evidence="2 5" id="KW-0808">Transferase</keyword>
<keyword evidence="3" id="KW-0677">Repeat</keyword>
<evidence type="ECO:0000313" key="7">
    <source>
        <dbReference type="EMBL" id="EET60130.1"/>
    </source>
</evidence>
<dbReference type="PANTHER" id="PTHR43017">
    <property type="entry name" value="GALACTOSIDE O-ACETYLTRANSFERASE"/>
    <property type="match status" value="1"/>
</dbReference>
<evidence type="ECO:0000256" key="2">
    <source>
        <dbReference type="ARBA" id="ARBA00022679"/>
    </source>
</evidence>
<dbReference type="SMART" id="SM01266">
    <property type="entry name" value="Mac"/>
    <property type="match status" value="1"/>
</dbReference>
<dbReference type="Gene3D" id="2.160.10.10">
    <property type="entry name" value="Hexapeptide repeat proteins"/>
    <property type="match status" value="1"/>
</dbReference>
<dbReference type="eggNOG" id="COG0110">
    <property type="taxonomic scope" value="Bacteria"/>
</dbReference>
<evidence type="ECO:0000256" key="3">
    <source>
        <dbReference type="ARBA" id="ARBA00022737"/>
    </source>
</evidence>
<reference evidence="7" key="1">
    <citation type="submission" date="2009-07" db="EMBL/GenBank/DDBJ databases">
        <authorList>
            <person name="Weinstock G."/>
            <person name="Sodergren E."/>
            <person name="Clifton S."/>
            <person name="Fulton L."/>
            <person name="Fulton B."/>
            <person name="Courtney L."/>
            <person name="Fronick C."/>
            <person name="Harrison M."/>
            <person name="Strong C."/>
            <person name="Farmer C."/>
            <person name="Delahaunty K."/>
            <person name="Markovic C."/>
            <person name="Hall O."/>
            <person name="Minx P."/>
            <person name="Tomlinson C."/>
            <person name="Mitreva M."/>
            <person name="Nelson J."/>
            <person name="Hou S."/>
            <person name="Wollam A."/>
            <person name="Pepin K.H."/>
            <person name="Johnson M."/>
            <person name="Bhonagiri V."/>
            <person name="Nash W.E."/>
            <person name="Warren W."/>
            <person name="Chinwalla A."/>
            <person name="Mardis E.R."/>
            <person name="Wilson R.K."/>
        </authorList>
    </citation>
    <scope>NUCLEOTIDE SEQUENCE [LARGE SCALE GENOMIC DNA]</scope>
    <source>
        <strain evidence="7">DSM 14469</strain>
    </source>
</reference>
<feature type="domain" description="Maltose/galactoside acetyltransferase" evidence="6">
    <location>
        <begin position="20"/>
        <end position="71"/>
    </location>
</feature>
<keyword evidence="8" id="KW-1185">Reference proteome</keyword>
<dbReference type="Pfam" id="PF12464">
    <property type="entry name" value="Mac"/>
    <property type="match status" value="1"/>
</dbReference>
<gene>
    <name evidence="7" type="ORF">BRYFOR_07981</name>
</gene>
<proteinExistence type="inferred from homology"/>
<dbReference type="EC" id="2.3.1.-" evidence="5"/>
<evidence type="ECO:0000259" key="6">
    <source>
        <dbReference type="SMART" id="SM01266"/>
    </source>
</evidence>
<protein>
    <recommendedName>
        <fullName evidence="5">Acetyltransferase</fullName>
        <ecNumber evidence="5">2.3.1.-</ecNumber>
    </recommendedName>
</protein>
<comment type="similarity">
    <text evidence="1 5">Belongs to the transferase hexapeptide repeat family.</text>
</comment>
<dbReference type="Pfam" id="PF00132">
    <property type="entry name" value="Hexapep"/>
    <property type="match status" value="1"/>
</dbReference>